<dbReference type="InterPro" id="IPR036412">
    <property type="entry name" value="HAD-like_sf"/>
</dbReference>
<sequence>VVIRDNLISSPRNVSEFRFRNDFLNFIENIDIEKDIFVVTNQPDIKRGLLKNDDLLAMHQIISSSFTIKEIVFCPHNDEDKCKCRKPLPGMINQIINKYNLTRNDCCLIGDSHKDMLAAKSAKVDAILLKTRYNKPLDGFPLIERLAELL</sequence>
<dbReference type="SUPFAM" id="SSF56784">
    <property type="entry name" value="HAD-like"/>
    <property type="match status" value="1"/>
</dbReference>
<dbReference type="GO" id="GO:0016791">
    <property type="term" value="F:phosphatase activity"/>
    <property type="evidence" value="ECO:0007669"/>
    <property type="project" value="InterPro"/>
</dbReference>
<dbReference type="GO" id="GO:0005975">
    <property type="term" value="P:carbohydrate metabolic process"/>
    <property type="evidence" value="ECO:0007669"/>
    <property type="project" value="InterPro"/>
</dbReference>
<dbReference type="InterPro" id="IPR006549">
    <property type="entry name" value="HAD-SF_hydro_IIIA"/>
</dbReference>
<dbReference type="EMBL" id="UINC01005847">
    <property type="protein sequence ID" value="SVA23919.1"/>
    <property type="molecule type" value="Genomic_DNA"/>
</dbReference>
<dbReference type="InterPro" id="IPR023214">
    <property type="entry name" value="HAD_sf"/>
</dbReference>
<organism evidence="1">
    <name type="scientific">marine metagenome</name>
    <dbReference type="NCBI Taxonomy" id="408172"/>
    <lineage>
        <taxon>unclassified sequences</taxon>
        <taxon>metagenomes</taxon>
        <taxon>ecological metagenomes</taxon>
    </lineage>
</organism>
<dbReference type="AlphaFoldDB" id="A0A381U701"/>
<reference evidence="1" key="1">
    <citation type="submission" date="2018-05" db="EMBL/GenBank/DDBJ databases">
        <authorList>
            <person name="Lanie J.A."/>
            <person name="Ng W.-L."/>
            <person name="Kazmierczak K.M."/>
            <person name="Andrzejewski T.M."/>
            <person name="Davidsen T.M."/>
            <person name="Wayne K.J."/>
            <person name="Tettelin H."/>
            <person name="Glass J.I."/>
            <person name="Rusch D."/>
            <person name="Podicherti R."/>
            <person name="Tsui H.-C.T."/>
            <person name="Winkler M.E."/>
        </authorList>
    </citation>
    <scope>NUCLEOTIDE SEQUENCE</scope>
</reference>
<protein>
    <recommendedName>
        <fullName evidence="2">D,D-heptose 1,7-bisphosphate phosphatase</fullName>
    </recommendedName>
</protein>
<gene>
    <name evidence="1" type="ORF">METZ01_LOCUS76773</name>
</gene>
<accession>A0A381U701</accession>
<dbReference type="InterPro" id="IPR004446">
    <property type="entry name" value="Heptose_bisP_phosphatase"/>
</dbReference>
<dbReference type="Pfam" id="PF13242">
    <property type="entry name" value="Hydrolase_like"/>
    <property type="match status" value="1"/>
</dbReference>
<name>A0A381U701_9ZZZZ</name>
<dbReference type="PIRSF" id="PIRSF004682">
    <property type="entry name" value="GmhB"/>
    <property type="match status" value="1"/>
</dbReference>
<evidence type="ECO:0000313" key="1">
    <source>
        <dbReference type="EMBL" id="SVA23919.1"/>
    </source>
</evidence>
<feature type="non-terminal residue" evidence="1">
    <location>
        <position position="1"/>
    </location>
</feature>
<dbReference type="NCBIfam" id="TIGR01662">
    <property type="entry name" value="HAD-SF-IIIA"/>
    <property type="match status" value="1"/>
</dbReference>
<dbReference type="Gene3D" id="3.40.50.1000">
    <property type="entry name" value="HAD superfamily/HAD-like"/>
    <property type="match status" value="1"/>
</dbReference>
<evidence type="ECO:0008006" key="2">
    <source>
        <dbReference type="Google" id="ProtNLM"/>
    </source>
</evidence>
<dbReference type="PANTHER" id="PTHR42891">
    <property type="entry name" value="D-GLYCERO-BETA-D-MANNO-HEPTOSE-1,7-BISPHOSPHATE 7-PHOSPHATASE"/>
    <property type="match status" value="1"/>
</dbReference>
<proteinExistence type="predicted"/>
<dbReference type="PANTHER" id="PTHR42891:SF1">
    <property type="entry name" value="D-GLYCERO-BETA-D-MANNO-HEPTOSE-1,7-BISPHOSPHATE 7-PHOSPHATASE"/>
    <property type="match status" value="1"/>
</dbReference>